<comment type="caution">
    <text evidence="1">The sequence shown here is derived from an EMBL/GenBank/DDBJ whole genome shotgun (WGS) entry which is preliminary data.</text>
</comment>
<name>A0A511Z869_9BACL</name>
<dbReference type="OrthoDB" id="1797434at2"/>
<accession>A0A511Z869</accession>
<dbReference type="SUPFAM" id="SSF88659">
    <property type="entry name" value="Sigma3 and sigma4 domains of RNA polymerase sigma factors"/>
    <property type="match status" value="1"/>
</dbReference>
<protein>
    <recommendedName>
        <fullName evidence="3">ArpU family transcriptional regulator</fullName>
    </recommendedName>
</protein>
<gene>
    <name evidence="1" type="ORF">SLU01_19260</name>
</gene>
<reference evidence="1 2" key="1">
    <citation type="submission" date="2019-07" db="EMBL/GenBank/DDBJ databases">
        <title>Whole genome shotgun sequence of Sporosarcina luteola NBRC 105378.</title>
        <authorList>
            <person name="Hosoyama A."/>
            <person name="Uohara A."/>
            <person name="Ohji S."/>
            <person name="Ichikawa N."/>
        </authorList>
    </citation>
    <scope>NUCLEOTIDE SEQUENCE [LARGE SCALE GENOMIC DNA]</scope>
    <source>
        <strain evidence="1 2">NBRC 105378</strain>
    </source>
</reference>
<dbReference type="AlphaFoldDB" id="A0A511Z869"/>
<dbReference type="Gene3D" id="1.20.140.160">
    <property type="match status" value="1"/>
</dbReference>
<dbReference type="Proteomes" id="UP000321901">
    <property type="component" value="Unassembled WGS sequence"/>
</dbReference>
<organism evidence="1 2">
    <name type="scientific">Sporosarcina luteola</name>
    <dbReference type="NCBI Taxonomy" id="582850"/>
    <lineage>
        <taxon>Bacteria</taxon>
        <taxon>Bacillati</taxon>
        <taxon>Bacillota</taxon>
        <taxon>Bacilli</taxon>
        <taxon>Bacillales</taxon>
        <taxon>Caryophanaceae</taxon>
        <taxon>Sporosarcina</taxon>
    </lineage>
</organism>
<dbReference type="Pfam" id="PF07374">
    <property type="entry name" value="DUF1492"/>
    <property type="match status" value="1"/>
</dbReference>
<evidence type="ECO:0000313" key="2">
    <source>
        <dbReference type="Proteomes" id="UP000321901"/>
    </source>
</evidence>
<sequence>MIMAVQDNLSQIDSVATQKAVEEKLRQYRTYMLTVPEEKMPSLTAHYTLEMPNYSNVKKSVVEDAAIENVDADVKREKFFNWIAMGMRRLTKMERKLIAFKYLQMEPMYNYDICSVLNISESSFYRIRNQALYKLALSLRIEKYIDSEERQ</sequence>
<dbReference type="InterPro" id="IPR010861">
    <property type="entry name" value="DUF1492"/>
</dbReference>
<dbReference type="EMBL" id="BJYL01000024">
    <property type="protein sequence ID" value="GEN83614.1"/>
    <property type="molecule type" value="Genomic_DNA"/>
</dbReference>
<evidence type="ECO:0008006" key="3">
    <source>
        <dbReference type="Google" id="ProtNLM"/>
    </source>
</evidence>
<dbReference type="NCBIfam" id="TIGR01637">
    <property type="entry name" value="phage_arpU"/>
    <property type="match status" value="1"/>
</dbReference>
<dbReference type="InterPro" id="IPR013324">
    <property type="entry name" value="RNA_pol_sigma_r3/r4-like"/>
</dbReference>
<keyword evidence="2" id="KW-1185">Reference proteome</keyword>
<proteinExistence type="predicted"/>
<dbReference type="InterPro" id="IPR006524">
    <property type="entry name" value="ArpU-like"/>
</dbReference>
<evidence type="ECO:0000313" key="1">
    <source>
        <dbReference type="EMBL" id="GEN83614.1"/>
    </source>
</evidence>